<feature type="domain" description="Prokaryotic STING" evidence="4">
    <location>
        <begin position="190"/>
        <end position="327"/>
    </location>
</feature>
<comment type="similarity">
    <text evidence="3">In the C-terminal section; belongs to the bacterial STING family.</text>
</comment>
<proteinExistence type="inferred from homology"/>
<reference evidence="5 6" key="1">
    <citation type="submission" date="2020-04" db="EMBL/GenBank/DDBJ databases">
        <title>Luteolibacter sp. G-1-1-1 isolated from soil.</title>
        <authorList>
            <person name="Dahal R.H."/>
        </authorList>
    </citation>
    <scope>NUCLEOTIDE SEQUENCE [LARGE SCALE GENOMIC DNA]</scope>
    <source>
        <strain evidence="5 6">G-1-1-1</strain>
    </source>
</reference>
<dbReference type="EMBL" id="CP051774">
    <property type="protein sequence ID" value="QJE97784.1"/>
    <property type="molecule type" value="Genomic_DNA"/>
</dbReference>
<dbReference type="GO" id="GO:0051607">
    <property type="term" value="P:defense response to virus"/>
    <property type="evidence" value="ECO:0007669"/>
    <property type="project" value="UniProtKB-KW"/>
</dbReference>
<accession>A0A858RMR8</accession>
<keyword evidence="1" id="KW-0547">Nucleotide-binding</keyword>
<keyword evidence="6" id="KW-1185">Reference proteome</keyword>
<sequence>MLHPQAWSSDRRLDILILGPMSEDETISASCVPVQKAVECLLDEPEFASLLAEAGVSPEHRTVHVPERIFGLNITDGVLSRIDIADLIIFNLTPKDGREEASGNVFYELGIVHALGIPTILVMEEGKGGVPFYAREMLQHKVPDFSEESLKNGLRGTLLNFLRKGDPSSNYGNNRLTLFYGLPIVDISAAMGLATGYYYNFISRLITEGGFLADEENGIGEVVMVRPRSIQGSYQADIAAFKKALSKEGLQLETKKLDPPPGDTLGPLWFDHVGDVIIDLPRTIYPLQRAPRLLAYRNRKVRGLSREAEQAYQQRLAQSGEALLDRFFEGIRYQIEMDGLRVRQEIVHVASFEEAPALISRLLSRV</sequence>
<dbReference type="Pfam" id="PF20300">
    <property type="entry name" value="prok_STING"/>
    <property type="match status" value="1"/>
</dbReference>
<organism evidence="5 6">
    <name type="scientific">Luteolibacter luteus</name>
    <dbReference type="NCBI Taxonomy" id="2728835"/>
    <lineage>
        <taxon>Bacteria</taxon>
        <taxon>Pseudomonadati</taxon>
        <taxon>Verrucomicrobiota</taxon>
        <taxon>Verrucomicrobiia</taxon>
        <taxon>Verrucomicrobiales</taxon>
        <taxon>Verrucomicrobiaceae</taxon>
        <taxon>Luteolibacter</taxon>
    </lineage>
</organism>
<evidence type="ECO:0000256" key="3">
    <source>
        <dbReference type="ARBA" id="ARBA00034315"/>
    </source>
</evidence>
<protein>
    <recommendedName>
        <fullName evidence="4">Prokaryotic STING domain-containing protein</fullName>
    </recommendedName>
</protein>
<evidence type="ECO:0000256" key="1">
    <source>
        <dbReference type="ARBA" id="ARBA00022741"/>
    </source>
</evidence>
<dbReference type="Proteomes" id="UP000501812">
    <property type="component" value="Chromosome"/>
</dbReference>
<dbReference type="RefSeq" id="WP_169456210.1">
    <property type="nucleotide sequence ID" value="NZ_CP051774.1"/>
</dbReference>
<evidence type="ECO:0000313" key="6">
    <source>
        <dbReference type="Proteomes" id="UP000501812"/>
    </source>
</evidence>
<dbReference type="InterPro" id="IPR046876">
    <property type="entry name" value="Prok_STING"/>
</dbReference>
<keyword evidence="2" id="KW-0051">Antiviral defense</keyword>
<evidence type="ECO:0000256" key="2">
    <source>
        <dbReference type="ARBA" id="ARBA00023118"/>
    </source>
</evidence>
<evidence type="ECO:0000313" key="5">
    <source>
        <dbReference type="EMBL" id="QJE97784.1"/>
    </source>
</evidence>
<name>A0A858RMR8_9BACT</name>
<dbReference type="GO" id="GO:0000166">
    <property type="term" value="F:nucleotide binding"/>
    <property type="evidence" value="ECO:0007669"/>
    <property type="project" value="UniProtKB-KW"/>
</dbReference>
<dbReference type="AlphaFoldDB" id="A0A858RMR8"/>
<gene>
    <name evidence="5" type="ORF">HHL09_19025</name>
</gene>
<evidence type="ECO:0000259" key="4">
    <source>
        <dbReference type="Pfam" id="PF20300"/>
    </source>
</evidence>
<dbReference type="KEGG" id="luo:HHL09_19025"/>